<accession>A0AAD5CTW6</accession>
<protein>
    <submittedName>
        <fullName evidence="5">Uncharacterized protein</fullName>
    </submittedName>
</protein>
<keyword evidence="2" id="KW-0341">Growth regulation</keyword>
<feature type="compositionally biased region" description="Basic residues" evidence="4">
    <location>
        <begin position="268"/>
        <end position="279"/>
    </location>
</feature>
<dbReference type="PANTHER" id="PTHR33018:SF35">
    <property type="entry name" value="ULP1 PROTEASE FAMILY CATALYTIC DOMAIN, PAPAIN-LIKE CYSTEINE PEPTIDASE SUPERFAMILY"/>
    <property type="match status" value="1"/>
</dbReference>
<evidence type="ECO:0000313" key="5">
    <source>
        <dbReference type="EMBL" id="KAI7747240.1"/>
    </source>
</evidence>
<gene>
    <name evidence="5" type="ORF">M8C21_002032</name>
</gene>
<feature type="coiled-coil region" evidence="3">
    <location>
        <begin position="583"/>
        <end position="634"/>
    </location>
</feature>
<keyword evidence="1" id="KW-0813">Transport</keyword>
<name>A0AAD5CTW6_AMBAR</name>
<dbReference type="EMBL" id="JAMZMK010006813">
    <property type="protein sequence ID" value="KAI7747240.1"/>
    <property type="molecule type" value="Genomic_DNA"/>
</dbReference>
<keyword evidence="3" id="KW-0175">Coiled coil</keyword>
<feature type="compositionally biased region" description="Basic and acidic residues" evidence="4">
    <location>
        <begin position="323"/>
        <end position="342"/>
    </location>
</feature>
<feature type="region of interest" description="Disordered" evidence="4">
    <location>
        <begin position="264"/>
        <end position="284"/>
    </location>
</feature>
<feature type="region of interest" description="Disordered" evidence="4">
    <location>
        <begin position="301"/>
        <end position="379"/>
    </location>
</feature>
<feature type="compositionally biased region" description="Basic and acidic residues" evidence="4">
    <location>
        <begin position="416"/>
        <end position="427"/>
    </location>
</feature>
<dbReference type="InterPro" id="IPR007930">
    <property type="entry name" value="DUF724"/>
</dbReference>
<reference evidence="5" key="1">
    <citation type="submission" date="2022-06" db="EMBL/GenBank/DDBJ databases">
        <title>Uncovering the hologenomic basis of an extraordinary plant invasion.</title>
        <authorList>
            <person name="Bieker V.C."/>
            <person name="Martin M.D."/>
            <person name="Gilbert T."/>
            <person name="Hodgins K."/>
            <person name="Battlay P."/>
            <person name="Petersen B."/>
            <person name="Wilson J."/>
        </authorList>
    </citation>
    <scope>NUCLEOTIDE SEQUENCE</scope>
    <source>
        <strain evidence="5">AA19_3_7</strain>
        <tissue evidence="5">Leaf</tissue>
    </source>
</reference>
<evidence type="ECO:0000256" key="3">
    <source>
        <dbReference type="SAM" id="Coils"/>
    </source>
</evidence>
<dbReference type="PANTHER" id="PTHR33018">
    <property type="entry name" value="OS10G0338966 PROTEIN-RELATED"/>
    <property type="match status" value="1"/>
</dbReference>
<feature type="region of interest" description="Disordered" evidence="4">
    <location>
        <begin position="401"/>
        <end position="472"/>
    </location>
</feature>
<feature type="compositionally biased region" description="Polar residues" evidence="4">
    <location>
        <begin position="462"/>
        <end position="472"/>
    </location>
</feature>
<keyword evidence="6" id="KW-1185">Reference proteome</keyword>
<evidence type="ECO:0000256" key="1">
    <source>
        <dbReference type="ARBA" id="ARBA00022448"/>
    </source>
</evidence>
<evidence type="ECO:0000256" key="2">
    <source>
        <dbReference type="ARBA" id="ARBA00022604"/>
    </source>
</evidence>
<organism evidence="5 6">
    <name type="scientific">Ambrosia artemisiifolia</name>
    <name type="common">Common ragweed</name>
    <dbReference type="NCBI Taxonomy" id="4212"/>
    <lineage>
        <taxon>Eukaryota</taxon>
        <taxon>Viridiplantae</taxon>
        <taxon>Streptophyta</taxon>
        <taxon>Embryophyta</taxon>
        <taxon>Tracheophyta</taxon>
        <taxon>Spermatophyta</taxon>
        <taxon>Magnoliopsida</taxon>
        <taxon>eudicotyledons</taxon>
        <taxon>Gunneridae</taxon>
        <taxon>Pentapetalae</taxon>
        <taxon>asterids</taxon>
        <taxon>campanulids</taxon>
        <taxon>Asterales</taxon>
        <taxon>Asteraceae</taxon>
        <taxon>Asteroideae</taxon>
        <taxon>Heliantheae alliance</taxon>
        <taxon>Heliantheae</taxon>
        <taxon>Ambrosia</taxon>
    </lineage>
</organism>
<proteinExistence type="predicted"/>
<evidence type="ECO:0000256" key="4">
    <source>
        <dbReference type="SAM" id="MobiDB-lite"/>
    </source>
</evidence>
<comment type="caution">
    <text evidence="5">The sequence shown here is derived from an EMBL/GenBank/DDBJ whole genome shotgun (WGS) entry which is preliminary data.</text>
</comment>
<feature type="compositionally biased region" description="Polar residues" evidence="4">
    <location>
        <begin position="367"/>
        <end position="379"/>
    </location>
</feature>
<feature type="compositionally biased region" description="Basic and acidic residues" evidence="4">
    <location>
        <begin position="350"/>
        <end position="366"/>
    </location>
</feature>
<sequence>MSKRGKRGVASCSKKMREDELHIEFDENMLPTGVNRAKFSSWLGLTLRKRFPYHIDTCKFEKQMWEDLWLDVKDHWKILDDEPKQVLIKKAKKNCTTWRSKLVREFVNKNELPFAKYRYLDQSKWKEFVALKTSDEFLKKSEKAKLSALKNKDPPRTGRTGYNGLKEKFAKAWTQLLSSYPYLREIQSARTRRWISSRARLNKQTGLYEVEHIRETINDLIRFEREMKADGTYCEGRVDPLTRCFGPEHGGRSRTVSCIIGSTQVHKGSNKGGRKRKKNGVPTTQIRSDERVNVNMEKQRVDASPDFHSSSCESGGSYIDDYPDIRTPEQELGDRNTTHVHDVSSGFTTRSKEAQITDVDASRGERFQSSAGSKGNTQVIVSDDIHQESPHDDHEIIVTQTHESEDGTSHQRKKRAPQDHDSEDGTGHQKKQRTTPTKSLIKRPTGLVEASSSLSPPDHHGNSVSQASARTTSTNYEHDWPFIKRSPMWAIIELHSQKPHFAPLKEMNEDCREGLAIAHIVTFGNLVQRISDFKPNDPVDKFNNSLETLSDLETHGFDVGPIRGRLNQLLSLKTKMCQQEDTRKEVEKDLEKCDHEKSRVDKEMDRLKEKMRMLKSKSEQIATMQKAKEKELERLETKDLELDFEKLAATPL</sequence>
<evidence type="ECO:0000313" key="6">
    <source>
        <dbReference type="Proteomes" id="UP001206925"/>
    </source>
</evidence>
<dbReference type="Proteomes" id="UP001206925">
    <property type="component" value="Unassembled WGS sequence"/>
</dbReference>
<dbReference type="AlphaFoldDB" id="A0AAD5CTW6"/>
<dbReference type="Pfam" id="PF05266">
    <property type="entry name" value="DUF724"/>
    <property type="match status" value="1"/>
</dbReference>